<protein>
    <submittedName>
        <fullName evidence="2">Uncharacterized protein with von Willebrand factor type A (VWA) domain</fullName>
    </submittedName>
</protein>
<gene>
    <name evidence="2" type="ORF">J2S03_000309</name>
</gene>
<dbReference type="SUPFAM" id="SSF53300">
    <property type="entry name" value="vWA-like"/>
    <property type="match status" value="1"/>
</dbReference>
<proteinExistence type="predicted"/>
<dbReference type="InterPro" id="IPR011195">
    <property type="entry name" value="UCP010256"/>
</dbReference>
<reference evidence="2 3" key="1">
    <citation type="submission" date="2023-07" db="EMBL/GenBank/DDBJ databases">
        <title>Genomic Encyclopedia of Type Strains, Phase IV (KMG-IV): sequencing the most valuable type-strain genomes for metagenomic binning, comparative biology and taxonomic classification.</title>
        <authorList>
            <person name="Goeker M."/>
        </authorList>
    </citation>
    <scope>NUCLEOTIDE SEQUENCE [LARGE SCALE GENOMIC DNA]</scope>
    <source>
        <strain evidence="2 3">DSM 4006</strain>
    </source>
</reference>
<keyword evidence="3" id="KW-1185">Reference proteome</keyword>
<dbReference type="PANTHER" id="PTHR39338:SF6">
    <property type="entry name" value="BLL5662 PROTEIN"/>
    <property type="match status" value="1"/>
</dbReference>
<dbReference type="Pfam" id="PF05762">
    <property type="entry name" value="VWA_CoxE"/>
    <property type="match status" value="1"/>
</dbReference>
<dbReference type="Proteomes" id="UP001232973">
    <property type="component" value="Unassembled WGS sequence"/>
</dbReference>
<accession>A0ABT9XDZ0</accession>
<sequence length="405" mass="45197">MTPVDPRADASDGALDPLPLLPNLVAFLRGLRRLGFQVDADDEAAVFTAVQRIGVVRHSDVKYAIQAVVVRSRTQQGLFDTAWRQFLLLLTRPANHVLSDQTLLANVARLRQQTHLRPQILWLGGMEGSHPDDDAQEPEGPAVPLTVGTSREEVLRQTDFALLSADEQAEIGKLHAAVQPLLHISRRRRSTAQGAEIDLAQVVRNSVRDRDALTLPRLSRRHRERPVVLLCDVSGSMDPYSRLLLRFAYALMKRGISVETYVFSTRLTRITQALRLRDPDQALSEVAARTPDFSGGTRLDDALQAFFQSEAKQRLRQGAILLIASDGLDTGDPERLQTNLVRLRRLAHRLIWLNPAAAQPGFAPLARGASRLREAADDIIAVNSWGGLEAFWRTLQNTHRHRPVR</sequence>
<name>A0ABT9XDZ0_9BACL</name>
<dbReference type="InterPro" id="IPR002035">
    <property type="entry name" value="VWF_A"/>
</dbReference>
<dbReference type="RefSeq" id="WP_274455904.1">
    <property type="nucleotide sequence ID" value="NZ_CP067097.1"/>
</dbReference>
<evidence type="ECO:0000313" key="3">
    <source>
        <dbReference type="Proteomes" id="UP001232973"/>
    </source>
</evidence>
<dbReference type="SMART" id="SM00327">
    <property type="entry name" value="VWA"/>
    <property type="match status" value="1"/>
</dbReference>
<evidence type="ECO:0000259" key="1">
    <source>
        <dbReference type="SMART" id="SM00327"/>
    </source>
</evidence>
<dbReference type="InterPro" id="IPR008912">
    <property type="entry name" value="Uncharacterised_CoxE"/>
</dbReference>
<dbReference type="EMBL" id="JAUSTP010000001">
    <property type="protein sequence ID" value="MDQ0188505.1"/>
    <property type="molecule type" value="Genomic_DNA"/>
</dbReference>
<feature type="domain" description="VWFA" evidence="1">
    <location>
        <begin position="224"/>
        <end position="384"/>
    </location>
</feature>
<evidence type="ECO:0000313" key="2">
    <source>
        <dbReference type="EMBL" id="MDQ0188505.1"/>
    </source>
</evidence>
<comment type="caution">
    <text evidence="2">The sequence shown here is derived from an EMBL/GenBank/DDBJ whole genome shotgun (WGS) entry which is preliminary data.</text>
</comment>
<dbReference type="Gene3D" id="3.40.50.410">
    <property type="entry name" value="von Willebrand factor, type A domain"/>
    <property type="match status" value="1"/>
</dbReference>
<dbReference type="PANTHER" id="PTHR39338">
    <property type="entry name" value="BLL5662 PROTEIN-RELATED"/>
    <property type="match status" value="1"/>
</dbReference>
<dbReference type="PIRSF" id="PIRSF010256">
    <property type="entry name" value="CoxE_vWa"/>
    <property type="match status" value="1"/>
</dbReference>
<organism evidence="2 3">
    <name type="scientific">Alicyclobacillus cycloheptanicus</name>
    <dbReference type="NCBI Taxonomy" id="1457"/>
    <lineage>
        <taxon>Bacteria</taxon>
        <taxon>Bacillati</taxon>
        <taxon>Bacillota</taxon>
        <taxon>Bacilli</taxon>
        <taxon>Bacillales</taxon>
        <taxon>Alicyclobacillaceae</taxon>
        <taxon>Alicyclobacillus</taxon>
    </lineage>
</organism>
<dbReference type="InterPro" id="IPR036465">
    <property type="entry name" value="vWFA_dom_sf"/>
</dbReference>
<dbReference type="CDD" id="cd00198">
    <property type="entry name" value="vWFA"/>
    <property type="match status" value="1"/>
</dbReference>